<dbReference type="GO" id="GO:0005789">
    <property type="term" value="C:endoplasmic reticulum membrane"/>
    <property type="evidence" value="ECO:0007669"/>
    <property type="project" value="TreeGrafter"/>
</dbReference>
<feature type="domain" description="AMP-binding enzyme C-terminal" evidence="21">
    <location>
        <begin position="486"/>
        <end position="560"/>
    </location>
</feature>
<dbReference type="Proteomes" id="UP000663879">
    <property type="component" value="Unassembled WGS sequence"/>
</dbReference>
<comment type="function">
    <text evidence="17">Acyl-CoA synthetase required for both the import of long chain fatty acids (LCFAs) (C14-C18) and the activation very long chain fatty acids (VLCFAs) (C20-C26) by esterification of the fatty acids into metabolically active CoA-thioesters for subsequent degradation or incorporation into phospholipids. The transport and fatty acyl-CoA synthetase activities are genetically separable and are thus independent activities. Esterifies VLCFAs in the peroxisome matrix. The VLCFAs are actively transported into peroxisomes by a PXA1-PXA2 heterodimeric transporter in the peroxisomal membrane.</text>
</comment>
<sequence>MLSKIYFFIKFFLYFLYKLPRDIRGAFIYRRIKSKVKECDTKNYAVQDIFTKWVKEQPNKPCIIFNDEIYTYSDLELESNKIANLFSEKFQLKKGDCVALFMENKPQFVSIWYGLGKLGVITALINTNLRHKSLIHCIQVAKPKIIIYDTELERAISEVQDELKIDLIKHGEIKTELNQNVPRLENLIKDFSDLFSPKEKITGSDILMYIYTSGTTGLPKPAIIKHGRYVAGGFSFFDSARLTKDDIFYVTLPIYHSNAGILGLGAGLISGATVILRKKFSASNFWKDAIKYNCTAFSYVGEICRYLLNQPPSDLDKKHKIKLCFGNGTRDYISKDFLDRFGVKCLEIYGATEGNVVLVNTVGKHGACGYIPIINRYFQLLPYYLIKVDDALNPIRDEKGFCIQCLPGEKGLIVGILGKSIKSEFSGYANSSEATNKKLIENLFYKGQRAFNTGDVLVQDWQGYVYFVDRLGDTFRWKGENVSTLEIEDAVSRRLNSIEVACYGVSIPGQEGKCGMVSIITQSDIDLKKLDEHLKNDLPAYARPLFIRLTSSVEHTGSLKAVKKQLILDGYNVTAYNDKTFYYNTKEQAFKELTKELYDQIQLGLFKF</sequence>
<accession>A0A813M7Q3</accession>
<evidence type="ECO:0000256" key="15">
    <source>
        <dbReference type="ARBA" id="ARBA00046271"/>
    </source>
</evidence>
<evidence type="ECO:0000256" key="16">
    <source>
        <dbReference type="ARBA" id="ARBA00048666"/>
    </source>
</evidence>
<evidence type="ECO:0000256" key="3">
    <source>
        <dbReference type="ARBA" id="ARBA00022448"/>
    </source>
</evidence>
<evidence type="ECO:0000256" key="5">
    <source>
        <dbReference type="ARBA" id="ARBA00022598"/>
    </source>
</evidence>
<dbReference type="GO" id="GO:0005524">
    <property type="term" value="F:ATP binding"/>
    <property type="evidence" value="ECO:0007669"/>
    <property type="project" value="UniProtKB-KW"/>
</dbReference>
<evidence type="ECO:0000256" key="10">
    <source>
        <dbReference type="ARBA" id="ARBA00023055"/>
    </source>
</evidence>
<keyword evidence="23" id="KW-1185">Reference proteome</keyword>
<evidence type="ECO:0000259" key="21">
    <source>
        <dbReference type="Pfam" id="PF13193"/>
    </source>
</evidence>
<evidence type="ECO:0000256" key="17">
    <source>
        <dbReference type="ARBA" id="ARBA00060276"/>
    </source>
</evidence>
<evidence type="ECO:0000256" key="1">
    <source>
        <dbReference type="ARBA" id="ARBA00004651"/>
    </source>
</evidence>
<keyword evidence="12" id="KW-0576">Peroxisome</keyword>
<dbReference type="AlphaFoldDB" id="A0A813M7Q3"/>
<evidence type="ECO:0000313" key="22">
    <source>
        <dbReference type="EMBL" id="CAF0715294.1"/>
    </source>
</evidence>
<dbReference type="FunFam" id="3.40.50.12780:FF:000019">
    <property type="entry name" value="Long-chain fatty acid transporter"/>
    <property type="match status" value="1"/>
</dbReference>
<evidence type="ECO:0000259" key="20">
    <source>
        <dbReference type="Pfam" id="PF00501"/>
    </source>
</evidence>
<dbReference type="InterPro" id="IPR042099">
    <property type="entry name" value="ANL_N_sf"/>
</dbReference>
<proteinExistence type="inferred from homology"/>
<evidence type="ECO:0000256" key="18">
    <source>
        <dbReference type="ARBA" id="ARBA00068795"/>
    </source>
</evidence>
<evidence type="ECO:0000256" key="9">
    <source>
        <dbReference type="ARBA" id="ARBA00022989"/>
    </source>
</evidence>
<dbReference type="InterPro" id="IPR025110">
    <property type="entry name" value="AMP-bd_C"/>
</dbReference>
<keyword evidence="5" id="KW-0436">Ligase</keyword>
<dbReference type="GO" id="GO:0004467">
    <property type="term" value="F:long-chain fatty acid-CoA ligase activity"/>
    <property type="evidence" value="ECO:0007669"/>
    <property type="project" value="TreeGrafter"/>
</dbReference>
<evidence type="ECO:0000256" key="13">
    <source>
        <dbReference type="ARBA" id="ARBA00036527"/>
    </source>
</evidence>
<keyword evidence="8" id="KW-0067">ATP-binding</keyword>
<evidence type="ECO:0000256" key="12">
    <source>
        <dbReference type="ARBA" id="ARBA00023140"/>
    </source>
</evidence>
<name>A0A813M7Q3_9BILA</name>
<feature type="domain" description="AMP-dependent synthetase/ligase" evidence="20">
    <location>
        <begin position="50"/>
        <end position="369"/>
    </location>
</feature>
<dbReference type="PANTHER" id="PTHR43107:SF22">
    <property type="entry name" value="VERY LONG-CHAIN ACYL-COA SYNTHETASE"/>
    <property type="match status" value="1"/>
</dbReference>
<comment type="caution">
    <text evidence="22">The sequence shown here is derived from an EMBL/GenBank/DDBJ whole genome shotgun (WGS) entry which is preliminary data.</text>
</comment>
<dbReference type="PANTHER" id="PTHR43107">
    <property type="entry name" value="LONG-CHAIN FATTY ACID TRANSPORT PROTEIN"/>
    <property type="match status" value="1"/>
</dbReference>
<dbReference type="SUPFAM" id="SSF56801">
    <property type="entry name" value="Acetyl-CoA synthetase-like"/>
    <property type="match status" value="1"/>
</dbReference>
<evidence type="ECO:0000256" key="14">
    <source>
        <dbReference type="ARBA" id="ARBA00041297"/>
    </source>
</evidence>
<comment type="catalytic activity">
    <reaction evidence="16">
        <text>tetracosanoate + ATP + CoA = tetracosanoyl-CoA + AMP + diphosphate</text>
        <dbReference type="Rhea" id="RHEA:33639"/>
        <dbReference type="ChEBI" id="CHEBI:30616"/>
        <dbReference type="ChEBI" id="CHEBI:31014"/>
        <dbReference type="ChEBI" id="CHEBI:33019"/>
        <dbReference type="ChEBI" id="CHEBI:57287"/>
        <dbReference type="ChEBI" id="CHEBI:65052"/>
        <dbReference type="ChEBI" id="CHEBI:456215"/>
    </reaction>
    <physiologicalReaction direction="left-to-right" evidence="16">
        <dbReference type="Rhea" id="RHEA:33640"/>
    </physiologicalReaction>
</comment>
<evidence type="ECO:0000256" key="2">
    <source>
        <dbReference type="ARBA" id="ARBA00006432"/>
    </source>
</evidence>
<dbReference type="GO" id="GO:0005324">
    <property type="term" value="F:long-chain fatty acid transmembrane transporter activity"/>
    <property type="evidence" value="ECO:0007669"/>
    <property type="project" value="TreeGrafter"/>
</dbReference>
<evidence type="ECO:0000256" key="6">
    <source>
        <dbReference type="ARBA" id="ARBA00022692"/>
    </source>
</evidence>
<evidence type="ECO:0000313" key="23">
    <source>
        <dbReference type="Proteomes" id="UP000663879"/>
    </source>
</evidence>
<evidence type="ECO:0000256" key="19">
    <source>
        <dbReference type="ARBA" id="ARBA00078285"/>
    </source>
</evidence>
<evidence type="ECO:0000256" key="4">
    <source>
        <dbReference type="ARBA" id="ARBA00022475"/>
    </source>
</evidence>
<keyword evidence="6" id="KW-0812">Transmembrane</keyword>
<organism evidence="22 23">
    <name type="scientific">Brachionus calyciflorus</name>
    <dbReference type="NCBI Taxonomy" id="104777"/>
    <lineage>
        <taxon>Eukaryota</taxon>
        <taxon>Metazoa</taxon>
        <taxon>Spiralia</taxon>
        <taxon>Gnathifera</taxon>
        <taxon>Rotifera</taxon>
        <taxon>Eurotatoria</taxon>
        <taxon>Monogononta</taxon>
        <taxon>Pseudotrocha</taxon>
        <taxon>Ploima</taxon>
        <taxon>Brachionidae</taxon>
        <taxon>Brachionus</taxon>
    </lineage>
</organism>
<dbReference type="Gene3D" id="3.30.300.30">
    <property type="match status" value="1"/>
</dbReference>
<keyword evidence="3" id="KW-0813">Transport</keyword>
<reference evidence="22" key="1">
    <citation type="submission" date="2021-02" db="EMBL/GenBank/DDBJ databases">
        <authorList>
            <person name="Nowell W R."/>
        </authorList>
    </citation>
    <scope>NUCLEOTIDE SEQUENCE</scope>
    <source>
        <strain evidence="22">Ploen Becks lab</strain>
    </source>
</reference>
<keyword evidence="9" id="KW-1133">Transmembrane helix</keyword>
<dbReference type="Pfam" id="PF13193">
    <property type="entry name" value="AMP-binding_C"/>
    <property type="match status" value="1"/>
</dbReference>
<evidence type="ECO:0000256" key="11">
    <source>
        <dbReference type="ARBA" id="ARBA00023136"/>
    </source>
</evidence>
<dbReference type="PROSITE" id="PS00455">
    <property type="entry name" value="AMP_BINDING"/>
    <property type="match status" value="1"/>
</dbReference>
<dbReference type="GO" id="GO:0044539">
    <property type="term" value="P:long-chain fatty acid import into cell"/>
    <property type="evidence" value="ECO:0007669"/>
    <property type="project" value="TreeGrafter"/>
</dbReference>
<dbReference type="InterPro" id="IPR020845">
    <property type="entry name" value="AMP-binding_CS"/>
</dbReference>
<evidence type="ECO:0000256" key="7">
    <source>
        <dbReference type="ARBA" id="ARBA00022741"/>
    </source>
</evidence>
<keyword evidence="7" id="KW-0547">Nucleotide-binding</keyword>
<dbReference type="InterPro" id="IPR000873">
    <property type="entry name" value="AMP-dep_synth/lig_dom"/>
</dbReference>
<gene>
    <name evidence="22" type="ORF">OXX778_LOCUS1567</name>
</gene>
<comment type="subcellular location">
    <subcellularLocation>
        <location evidence="1">Cell membrane</location>
        <topology evidence="1">Multi-pass membrane protein</topology>
    </subcellularLocation>
    <subcellularLocation>
        <location evidence="15">Peroxisome membrane</location>
    </subcellularLocation>
</comment>
<dbReference type="OrthoDB" id="288590at2759"/>
<protein>
    <recommendedName>
        <fullName evidence="18">Very long-chain fatty acid transport protein</fullName>
    </recommendedName>
    <alternativeName>
        <fullName evidence="14">Long-chain-fatty-acid--CoA ligase</fullName>
    </alternativeName>
    <alternativeName>
        <fullName evidence="19">Very-long-chain acyl-CoA synthetase</fullName>
    </alternativeName>
</protein>
<comment type="similarity">
    <text evidence="2">Belongs to the ATP-dependent AMP-binding enzyme family.</text>
</comment>
<dbReference type="Gene3D" id="3.40.50.12780">
    <property type="entry name" value="N-terminal domain of ligase-like"/>
    <property type="match status" value="1"/>
</dbReference>
<dbReference type="InterPro" id="IPR045851">
    <property type="entry name" value="AMP-bd_C_sf"/>
</dbReference>
<keyword evidence="4" id="KW-1003">Cell membrane</keyword>
<keyword evidence="11" id="KW-0472">Membrane</keyword>
<dbReference type="Pfam" id="PF00501">
    <property type="entry name" value="AMP-binding"/>
    <property type="match status" value="1"/>
</dbReference>
<keyword evidence="10" id="KW-0445">Lipid transport</keyword>
<dbReference type="EMBL" id="CAJNOC010000104">
    <property type="protein sequence ID" value="CAF0715294.1"/>
    <property type="molecule type" value="Genomic_DNA"/>
</dbReference>
<evidence type="ECO:0000256" key="8">
    <source>
        <dbReference type="ARBA" id="ARBA00022840"/>
    </source>
</evidence>
<comment type="catalytic activity">
    <reaction evidence="13">
        <text>a very long-chain fatty acid + ATP + CoA = a very long-chain fatty acyl-CoA + AMP + diphosphate</text>
        <dbReference type="Rhea" id="RHEA:54536"/>
        <dbReference type="ChEBI" id="CHEBI:30616"/>
        <dbReference type="ChEBI" id="CHEBI:33019"/>
        <dbReference type="ChEBI" id="CHEBI:57287"/>
        <dbReference type="ChEBI" id="CHEBI:58950"/>
        <dbReference type="ChEBI" id="CHEBI:138261"/>
        <dbReference type="ChEBI" id="CHEBI:456215"/>
    </reaction>
    <physiologicalReaction direction="left-to-right" evidence="13">
        <dbReference type="Rhea" id="RHEA:54537"/>
    </physiologicalReaction>
</comment>
<dbReference type="GO" id="GO:0005886">
    <property type="term" value="C:plasma membrane"/>
    <property type="evidence" value="ECO:0007669"/>
    <property type="project" value="UniProtKB-SubCell"/>
</dbReference>
<dbReference type="GO" id="GO:0005778">
    <property type="term" value="C:peroxisomal membrane"/>
    <property type="evidence" value="ECO:0007669"/>
    <property type="project" value="UniProtKB-SubCell"/>
</dbReference>